<feature type="domain" description="HAT C-terminal dimerisation" evidence="1">
    <location>
        <begin position="2"/>
        <end position="42"/>
    </location>
</feature>
<evidence type="ECO:0000259" key="1">
    <source>
        <dbReference type="Pfam" id="PF05699"/>
    </source>
</evidence>
<evidence type="ECO:0000313" key="2">
    <source>
        <dbReference type="EMBL" id="JAD56449.1"/>
    </source>
</evidence>
<reference evidence="2" key="2">
    <citation type="journal article" date="2015" name="Data Brief">
        <title>Shoot transcriptome of the giant reed, Arundo donax.</title>
        <authorList>
            <person name="Barrero R.A."/>
            <person name="Guerrero F.D."/>
            <person name="Moolhuijzen P."/>
            <person name="Goolsby J.A."/>
            <person name="Tidwell J."/>
            <person name="Bellgard S.E."/>
            <person name="Bellgard M.I."/>
        </authorList>
    </citation>
    <scope>NUCLEOTIDE SEQUENCE</scope>
    <source>
        <tissue evidence="2">Shoot tissue taken approximately 20 cm above the soil surface</tissue>
    </source>
</reference>
<dbReference type="GO" id="GO:0046983">
    <property type="term" value="F:protein dimerization activity"/>
    <property type="evidence" value="ECO:0007669"/>
    <property type="project" value="InterPro"/>
</dbReference>
<protein>
    <recommendedName>
        <fullName evidence="1">HAT C-terminal dimerisation domain-containing protein</fullName>
    </recommendedName>
</protein>
<dbReference type="SUPFAM" id="SSF53098">
    <property type="entry name" value="Ribonuclease H-like"/>
    <property type="match status" value="1"/>
</dbReference>
<dbReference type="EMBL" id="GBRH01241446">
    <property type="protein sequence ID" value="JAD56449.1"/>
    <property type="molecule type" value="Transcribed_RNA"/>
</dbReference>
<reference evidence="2" key="1">
    <citation type="submission" date="2014-09" db="EMBL/GenBank/DDBJ databases">
        <authorList>
            <person name="Magalhaes I.L.F."/>
            <person name="Oliveira U."/>
            <person name="Santos F.R."/>
            <person name="Vidigal T.H.D.A."/>
            <person name="Brescovit A.D."/>
            <person name="Santos A.J."/>
        </authorList>
    </citation>
    <scope>NUCLEOTIDE SEQUENCE</scope>
    <source>
        <tissue evidence="2">Shoot tissue taken approximately 20 cm above the soil surface</tissue>
    </source>
</reference>
<dbReference type="InterPro" id="IPR012337">
    <property type="entry name" value="RNaseH-like_sf"/>
</dbReference>
<organism evidence="2">
    <name type="scientific">Arundo donax</name>
    <name type="common">Giant reed</name>
    <name type="synonym">Donax arundinaceus</name>
    <dbReference type="NCBI Taxonomy" id="35708"/>
    <lineage>
        <taxon>Eukaryota</taxon>
        <taxon>Viridiplantae</taxon>
        <taxon>Streptophyta</taxon>
        <taxon>Embryophyta</taxon>
        <taxon>Tracheophyta</taxon>
        <taxon>Spermatophyta</taxon>
        <taxon>Magnoliopsida</taxon>
        <taxon>Liliopsida</taxon>
        <taxon>Poales</taxon>
        <taxon>Poaceae</taxon>
        <taxon>PACMAD clade</taxon>
        <taxon>Arundinoideae</taxon>
        <taxon>Arundineae</taxon>
        <taxon>Arundo</taxon>
    </lineage>
</organism>
<name>A0A0A9AXH3_ARUDO</name>
<accession>A0A0A9AXH3</accession>
<proteinExistence type="predicted"/>
<dbReference type="AlphaFoldDB" id="A0A0A9AXH3"/>
<dbReference type="InterPro" id="IPR008906">
    <property type="entry name" value="HATC_C_dom"/>
</dbReference>
<sequence length="76" mass="8557">MTVPVSTISSESCSSLTGRVIDERRRHLTSEMVEMLACLKDWEQGEARAQHNVEDKDLEDSFAELFLNDDAPISTD</sequence>
<dbReference type="Pfam" id="PF05699">
    <property type="entry name" value="Dimer_Tnp_hAT"/>
    <property type="match status" value="1"/>
</dbReference>